<dbReference type="Gene3D" id="3.40.50.2000">
    <property type="entry name" value="Glycogen Phosphorylase B"/>
    <property type="match status" value="2"/>
</dbReference>
<dbReference type="RefSeq" id="WP_054519239.1">
    <property type="nucleotide sequence ID" value="NZ_CP076827.1"/>
</dbReference>
<dbReference type="AlphaFoldDB" id="A0A837NJM5"/>
<dbReference type="SUPFAM" id="SSF53756">
    <property type="entry name" value="UDP-Glycosyltransferase/glycogen phosphorylase"/>
    <property type="match status" value="1"/>
</dbReference>
<name>A0A837NJM5_LACPN</name>
<proteinExistence type="predicted"/>
<sequence length="356" mass="40560">MTSKKKITIVTGPMAGHGGEESVITNFINHFADTYDFELYVSQMLGDSVWLKRLDERTQITIGTAGAGRITKAGKLLRYMWRCDADAVIVFTPRLLFLTNLARKLYFRHFKLISWVQFSINDYFSTRDRGYLALADEHLAISGGIRQQLMDIGINQSRIHLIYNPIPKSNQTILPENQETNFIYVARIQFNQQKNMQALFDACVQLKGAWALHIYGTDSTANQDEYRQCVAYIKRLKIESHIVWHGWIADVWSKIEHADALVLTSTFEGFGMVLAEGISRGIPAISFDCPVGPADIINKYNGFLINNGDVTQFATAMQKFVDRKVYFSATHVKKSITTLYEDVYYPRTAELLNKLL</sequence>
<dbReference type="PANTHER" id="PTHR12526:SF630">
    <property type="entry name" value="GLYCOSYLTRANSFERASE"/>
    <property type="match status" value="1"/>
</dbReference>
<dbReference type="PANTHER" id="PTHR12526">
    <property type="entry name" value="GLYCOSYLTRANSFERASE"/>
    <property type="match status" value="1"/>
</dbReference>
<dbReference type="Pfam" id="PF13692">
    <property type="entry name" value="Glyco_trans_1_4"/>
    <property type="match status" value="1"/>
</dbReference>
<evidence type="ECO:0008006" key="2">
    <source>
        <dbReference type="Google" id="ProtNLM"/>
    </source>
</evidence>
<protein>
    <recommendedName>
        <fullName evidence="2">Lipopolysaccharide 1,6-galactosyltransferase</fullName>
    </recommendedName>
</protein>
<organism evidence="1">
    <name type="scientific">Lactiplantibacillus plantarum 2025</name>
    <dbReference type="NCBI Taxonomy" id="1385856"/>
    <lineage>
        <taxon>Bacteria</taxon>
        <taxon>Bacillati</taxon>
        <taxon>Bacillota</taxon>
        <taxon>Bacilli</taxon>
        <taxon>Lactobacillales</taxon>
        <taxon>Lactobacillaceae</taxon>
        <taxon>Lactiplantibacillus</taxon>
    </lineage>
</organism>
<dbReference type="CDD" id="cd03811">
    <property type="entry name" value="GT4_GT28_WabH-like"/>
    <property type="match status" value="1"/>
</dbReference>
<reference evidence="1" key="1">
    <citation type="journal article" date="2016" name="Genome Announc.">
        <title>Draft Genome Sequence of Lactobacillus plantarum 2025.</title>
        <authorList>
            <person name="Karlyshev A.V."/>
            <person name="Khlebnikov V.C."/>
            <person name="Kosarev I.V."/>
            <person name="Abramov V.M."/>
        </authorList>
    </citation>
    <scope>NUCLEOTIDE SEQUENCE [LARGE SCALE GENOMIC DNA]</scope>
    <source>
        <strain evidence="1">2025</strain>
    </source>
</reference>
<comment type="caution">
    <text evidence="1">The sequence shown here is derived from an EMBL/GenBank/DDBJ whole genome shotgun (WGS) entry which is preliminary data.</text>
</comment>
<gene>
    <name evidence="1" type="ORF">N876_0213210</name>
</gene>
<accession>A0A837NJM5</accession>
<dbReference type="EMBL" id="AVFJ02000062">
    <property type="protein sequence ID" value="KPL56346.1"/>
    <property type="molecule type" value="Genomic_DNA"/>
</dbReference>
<evidence type="ECO:0000313" key="1">
    <source>
        <dbReference type="EMBL" id="KPL56346.1"/>
    </source>
</evidence>